<proteinExistence type="predicted"/>
<organism evidence="2 3">
    <name type="scientific">Astyanax mexicanus</name>
    <name type="common">Blind cave fish</name>
    <name type="synonym">Astyanax fasciatus mexicanus</name>
    <dbReference type="NCBI Taxonomy" id="7994"/>
    <lineage>
        <taxon>Eukaryota</taxon>
        <taxon>Metazoa</taxon>
        <taxon>Chordata</taxon>
        <taxon>Craniata</taxon>
        <taxon>Vertebrata</taxon>
        <taxon>Euteleostomi</taxon>
        <taxon>Actinopterygii</taxon>
        <taxon>Neopterygii</taxon>
        <taxon>Teleostei</taxon>
        <taxon>Ostariophysi</taxon>
        <taxon>Characiformes</taxon>
        <taxon>Characoidei</taxon>
        <taxon>Acestrorhamphidae</taxon>
        <taxon>Acestrorhamphinae</taxon>
        <taxon>Astyanax</taxon>
    </lineage>
</organism>
<feature type="compositionally biased region" description="Basic and acidic residues" evidence="1">
    <location>
        <begin position="1"/>
        <end position="38"/>
    </location>
</feature>
<feature type="compositionally biased region" description="Basic and acidic residues" evidence="1">
    <location>
        <begin position="46"/>
        <end position="59"/>
    </location>
</feature>
<feature type="region of interest" description="Disordered" evidence="1">
    <location>
        <begin position="1"/>
        <end position="60"/>
    </location>
</feature>
<name>A0A8B9GME5_ASTMX</name>
<dbReference type="Proteomes" id="UP000694621">
    <property type="component" value="Unplaced"/>
</dbReference>
<evidence type="ECO:0000256" key="1">
    <source>
        <dbReference type="SAM" id="MobiDB-lite"/>
    </source>
</evidence>
<reference evidence="2" key="1">
    <citation type="submission" date="2025-08" db="UniProtKB">
        <authorList>
            <consortium name="Ensembl"/>
        </authorList>
    </citation>
    <scope>IDENTIFICATION</scope>
</reference>
<protein>
    <submittedName>
        <fullName evidence="2">Component of oligomeric golgi complex 3</fullName>
    </submittedName>
</protein>
<dbReference type="AlphaFoldDB" id="A0A8B9GME5"/>
<dbReference type="Ensembl" id="ENSAMXT00005000061.1">
    <property type="protein sequence ID" value="ENSAMXP00005000057.1"/>
    <property type="gene ID" value="ENSAMXG00005000028.1"/>
</dbReference>
<evidence type="ECO:0000313" key="2">
    <source>
        <dbReference type="Ensembl" id="ENSAMXP00005000057.1"/>
    </source>
</evidence>
<evidence type="ECO:0000313" key="3">
    <source>
        <dbReference type="Proteomes" id="UP000694621"/>
    </source>
</evidence>
<sequence>MMKMKPERDGDGERESRTEPRGEERAEPRGEQRAEERSGWSSLTHKQSESVEEIRRSAESLELPSELPIEDLCSLPSRSLFPAAIPASTEDVLLKGFQMLDMEDRRIETAQQFFSWFSKLQAQMDQDEGAKYRCVCLCVCVIYIVYTVRLSRTSNGNPALL</sequence>
<accession>A0A8B9GME5</accession>